<proteinExistence type="predicted"/>
<keyword evidence="4" id="KW-0732">Signal</keyword>
<feature type="domain" description="Leucine-rich repeat-containing N-terminal plant-type" evidence="10">
    <location>
        <begin position="15"/>
        <end position="65"/>
    </location>
</feature>
<reference evidence="11 12" key="1">
    <citation type="journal article" date="2023" name="BMC Biotechnol.">
        <title>Vitis rotundifolia cv Carlos genome sequencing.</title>
        <authorList>
            <person name="Huff M."/>
            <person name="Hulse-Kemp A."/>
            <person name="Scheffler B."/>
            <person name="Youngblood R."/>
            <person name="Simpson S."/>
            <person name="Babiker E."/>
            <person name="Staton M."/>
        </authorList>
    </citation>
    <scope>NUCLEOTIDE SEQUENCE [LARGE SCALE GENOMIC DNA]</scope>
    <source>
        <tissue evidence="11">Leaf</tissue>
    </source>
</reference>
<organism evidence="11 12">
    <name type="scientific">Vitis rotundifolia</name>
    <name type="common">Muscadine grape</name>
    <dbReference type="NCBI Taxonomy" id="103349"/>
    <lineage>
        <taxon>Eukaryota</taxon>
        <taxon>Viridiplantae</taxon>
        <taxon>Streptophyta</taxon>
        <taxon>Embryophyta</taxon>
        <taxon>Tracheophyta</taxon>
        <taxon>Spermatophyta</taxon>
        <taxon>Magnoliopsida</taxon>
        <taxon>eudicotyledons</taxon>
        <taxon>Gunneridae</taxon>
        <taxon>Pentapetalae</taxon>
        <taxon>rosids</taxon>
        <taxon>Vitales</taxon>
        <taxon>Vitaceae</taxon>
        <taxon>Viteae</taxon>
        <taxon>Vitis</taxon>
    </lineage>
</organism>
<dbReference type="GO" id="GO:0016020">
    <property type="term" value="C:membrane"/>
    <property type="evidence" value="ECO:0007669"/>
    <property type="project" value="UniProtKB-SubCell"/>
</dbReference>
<name>A0AA38YYS2_VITRO</name>
<keyword evidence="3" id="KW-0812">Transmembrane</keyword>
<evidence type="ECO:0000256" key="4">
    <source>
        <dbReference type="ARBA" id="ARBA00022729"/>
    </source>
</evidence>
<dbReference type="InterPro" id="IPR032675">
    <property type="entry name" value="LRR_dom_sf"/>
</dbReference>
<dbReference type="PANTHER" id="PTHR48061:SF12">
    <property type="entry name" value="DISEASE RESISTANCE LIKE PROTEIN"/>
    <property type="match status" value="1"/>
</dbReference>
<protein>
    <recommendedName>
        <fullName evidence="10">Leucine-rich repeat-containing N-terminal plant-type domain-containing protein</fullName>
    </recommendedName>
</protein>
<dbReference type="Proteomes" id="UP001168098">
    <property type="component" value="Unassembled WGS sequence"/>
</dbReference>
<comment type="subcellular location">
    <subcellularLocation>
        <location evidence="1">Membrane</location>
        <topology evidence="1">Single-pass type I membrane protein</topology>
    </subcellularLocation>
</comment>
<accession>A0AA38YYS2</accession>
<dbReference type="EMBL" id="JARBHA010000016">
    <property type="protein sequence ID" value="KAJ9679022.1"/>
    <property type="molecule type" value="Genomic_DNA"/>
</dbReference>
<dbReference type="InterPro" id="IPR046956">
    <property type="entry name" value="RLP23-like"/>
</dbReference>
<evidence type="ECO:0000256" key="2">
    <source>
        <dbReference type="ARBA" id="ARBA00022614"/>
    </source>
</evidence>
<dbReference type="SUPFAM" id="SSF52058">
    <property type="entry name" value="L domain-like"/>
    <property type="match status" value="1"/>
</dbReference>
<evidence type="ECO:0000259" key="10">
    <source>
        <dbReference type="Pfam" id="PF08263"/>
    </source>
</evidence>
<comment type="caution">
    <text evidence="11">The sequence shown here is derived from an EMBL/GenBank/DDBJ whole genome shotgun (WGS) entry which is preliminary data.</text>
</comment>
<gene>
    <name evidence="11" type="ORF">PVL29_021056</name>
</gene>
<evidence type="ECO:0000256" key="1">
    <source>
        <dbReference type="ARBA" id="ARBA00004479"/>
    </source>
</evidence>
<keyword evidence="2" id="KW-0433">Leucine-rich repeat</keyword>
<evidence type="ECO:0000313" key="12">
    <source>
        <dbReference type="Proteomes" id="UP001168098"/>
    </source>
</evidence>
<keyword evidence="8" id="KW-0675">Receptor</keyword>
<dbReference type="Gene3D" id="3.80.10.10">
    <property type="entry name" value="Ribonuclease Inhibitor"/>
    <property type="match status" value="1"/>
</dbReference>
<evidence type="ECO:0000256" key="8">
    <source>
        <dbReference type="ARBA" id="ARBA00023170"/>
    </source>
</evidence>
<keyword evidence="6" id="KW-1133">Transmembrane helix</keyword>
<dbReference type="AlphaFoldDB" id="A0AA38YYS2"/>
<evidence type="ECO:0000313" key="11">
    <source>
        <dbReference type="EMBL" id="KAJ9679022.1"/>
    </source>
</evidence>
<dbReference type="Pfam" id="PF08263">
    <property type="entry name" value="LRRNT_2"/>
    <property type="match status" value="1"/>
</dbReference>
<keyword evidence="9" id="KW-0325">Glycoprotein</keyword>
<evidence type="ECO:0000256" key="9">
    <source>
        <dbReference type="ARBA" id="ARBA00023180"/>
    </source>
</evidence>
<evidence type="ECO:0000256" key="6">
    <source>
        <dbReference type="ARBA" id="ARBA00022989"/>
    </source>
</evidence>
<evidence type="ECO:0000256" key="7">
    <source>
        <dbReference type="ARBA" id="ARBA00023136"/>
    </source>
</evidence>
<dbReference type="InterPro" id="IPR013210">
    <property type="entry name" value="LRR_N_plant-typ"/>
</dbReference>
<evidence type="ECO:0000256" key="5">
    <source>
        <dbReference type="ARBA" id="ARBA00022737"/>
    </source>
</evidence>
<keyword evidence="5" id="KW-0677">Repeat</keyword>
<sequence>MVTNSSSSTQPLCDNKQSSVLLEFKQSFLIDQHASDDPSASPKVAAWKCECEGSDCCSWDVVECDTDTGHVIGLYLGSTCLYGSTNSSSALFHLVHLHGLDLSDNDFSYFKILSGVVQLLSLRSLNHLSSRFSGQIPLELLVLSKLVVLDLSQNPLKR</sequence>
<evidence type="ECO:0000256" key="3">
    <source>
        <dbReference type="ARBA" id="ARBA00022692"/>
    </source>
</evidence>
<dbReference type="PANTHER" id="PTHR48061">
    <property type="entry name" value="LEUCINE-RICH REPEAT RECEPTOR PROTEIN KINASE EMS1-LIKE-RELATED"/>
    <property type="match status" value="1"/>
</dbReference>
<keyword evidence="12" id="KW-1185">Reference proteome</keyword>
<keyword evidence="7" id="KW-0472">Membrane</keyword>